<comment type="caution">
    <text evidence="8">The sequence shown here is derived from an EMBL/GenBank/DDBJ whole genome shotgun (WGS) entry which is preliminary data.</text>
</comment>
<dbReference type="PANTHER" id="PTHR10192">
    <property type="entry name" value="MOLYBDOPTERIN BIOSYNTHESIS PROTEIN"/>
    <property type="match status" value="1"/>
</dbReference>
<feature type="domain" description="MoaB/Mog" evidence="7">
    <location>
        <begin position="482"/>
        <end position="636"/>
    </location>
</feature>
<dbReference type="InterPro" id="IPR036425">
    <property type="entry name" value="MoaB/Mog-like_dom_sf"/>
</dbReference>
<protein>
    <recommendedName>
        <fullName evidence="5">Molybdopterin molybdenumtransferase</fullName>
        <ecNumber evidence="5">2.10.1.1</ecNumber>
    </recommendedName>
</protein>
<dbReference type="InterPro" id="IPR005110">
    <property type="entry name" value="MoeA_linker/N"/>
</dbReference>
<accession>A0ABP5EX21</accession>
<dbReference type="EMBL" id="BAAANO010000015">
    <property type="protein sequence ID" value="GAA2007196.1"/>
    <property type="molecule type" value="Genomic_DNA"/>
</dbReference>
<evidence type="ECO:0000259" key="7">
    <source>
        <dbReference type="SMART" id="SM00852"/>
    </source>
</evidence>
<comment type="catalytic activity">
    <reaction evidence="4">
        <text>adenylyl-molybdopterin + molybdate = Mo-molybdopterin + AMP + H(+)</text>
        <dbReference type="Rhea" id="RHEA:35047"/>
        <dbReference type="ChEBI" id="CHEBI:15378"/>
        <dbReference type="ChEBI" id="CHEBI:36264"/>
        <dbReference type="ChEBI" id="CHEBI:62727"/>
        <dbReference type="ChEBI" id="CHEBI:71302"/>
        <dbReference type="ChEBI" id="CHEBI:456215"/>
        <dbReference type="EC" id="2.10.1.1"/>
    </reaction>
</comment>
<dbReference type="Pfam" id="PF03453">
    <property type="entry name" value="MoeA_N"/>
    <property type="match status" value="1"/>
</dbReference>
<evidence type="ECO:0000256" key="2">
    <source>
        <dbReference type="ARBA" id="ARBA00010763"/>
    </source>
</evidence>
<dbReference type="SUPFAM" id="SSF53218">
    <property type="entry name" value="Molybdenum cofactor biosynthesis proteins"/>
    <property type="match status" value="1"/>
</dbReference>
<dbReference type="SUPFAM" id="SSF53448">
    <property type="entry name" value="Nucleotide-diphospho-sugar transferases"/>
    <property type="match status" value="1"/>
</dbReference>
<dbReference type="EC" id="2.10.1.1" evidence="5"/>
<dbReference type="SMART" id="SM00852">
    <property type="entry name" value="MoCF_biosynth"/>
    <property type="match status" value="1"/>
</dbReference>
<comment type="function">
    <text evidence="1 5">Catalyzes the insertion of molybdate into adenylated molybdopterin with the concomitant release of AMP.</text>
</comment>
<comment type="cofactor">
    <cofactor evidence="5">
        <name>Mg(2+)</name>
        <dbReference type="ChEBI" id="CHEBI:18420"/>
    </cofactor>
</comment>
<feature type="region of interest" description="Disordered" evidence="6">
    <location>
        <begin position="413"/>
        <end position="444"/>
    </location>
</feature>
<dbReference type="Proteomes" id="UP001500755">
    <property type="component" value="Unassembled WGS sequence"/>
</dbReference>
<comment type="similarity">
    <text evidence="2 5">Belongs to the MoeA family.</text>
</comment>
<feature type="region of interest" description="Disordered" evidence="6">
    <location>
        <begin position="671"/>
        <end position="705"/>
    </location>
</feature>
<dbReference type="Gene3D" id="2.170.190.11">
    <property type="entry name" value="Molybdopterin biosynthesis moea protein, domain 3"/>
    <property type="match status" value="1"/>
</dbReference>
<dbReference type="InterPro" id="IPR029044">
    <property type="entry name" value="Nucleotide-diphossugar_trans"/>
</dbReference>
<feature type="region of interest" description="Disordered" evidence="6">
    <location>
        <begin position="348"/>
        <end position="375"/>
    </location>
</feature>
<name>A0ABP5EX21_9MICO</name>
<feature type="compositionally biased region" description="Low complexity" evidence="6">
    <location>
        <begin position="358"/>
        <end position="375"/>
    </location>
</feature>
<feature type="region of interest" description="Disordered" evidence="6">
    <location>
        <begin position="579"/>
        <end position="607"/>
    </location>
</feature>
<keyword evidence="3 5" id="KW-0500">Molybdenum</keyword>
<evidence type="ECO:0000313" key="9">
    <source>
        <dbReference type="Proteomes" id="UP001500755"/>
    </source>
</evidence>
<dbReference type="RefSeq" id="WP_344308740.1">
    <property type="nucleotide sequence ID" value="NZ_BAAANO010000015.1"/>
</dbReference>
<gene>
    <name evidence="8" type="ORF">GCM10009755_16820</name>
</gene>
<dbReference type="Pfam" id="PF00994">
    <property type="entry name" value="MoCF_biosynth"/>
    <property type="match status" value="1"/>
</dbReference>
<sequence>MSAEISGASVRSTAEAPRTAAVVLAGGRSSRLGGVDKATLEFGAGAAPAAADAAAADAVGGTRGSAPTTLLAHVLAQLAERGIAAEDTVVVGPESLAAHVPAGVGVVREDPPFAGPAAGIATGIRTLAAAPRPSDITAPATAGAASESGTHTGAPALVLLLACDMPQLGVAVDVLVEAATAADPTSAEDPDAAPNPVAWTACTPDAERGGTQIQHLLSLARFPVLAERCRADDFVNAPAKALLKGLPVAYVDVPEESGADVDTWQAAESFGLHASHPRWHEAMHLAHAAARPLAPQSVALAEAVGLLCAEDVVAVRPVPHYDSSAMDGFAVSGPPPWVLDARPGDTVEAAGAEAKPVATADGSTPSPTTTPLPAHAAGAPLLPGRARPVLTGGAIPEGASGVVRSEYAEVRETEASGAEVRPNAACPDSEFEPGRHVRKAGRETQPGDVVVPRGVVITPAHVAYAAVNGFDELPVIPRPRVGLLFTGDEVITEGVPAAGQVRDAFGPVLPSIVEHLGGEVVLTLRIPDSRELTEDAFDRFAEAGVDVLFTTGGTGHSAADHVRRVAESRATATVFPEIDVRPGHPTTLGRMPGGPTDASSTESGAGPRSMLHVGLPGNPLAAMVAVRLVGVPVLRALRGLPAEAPRTVRLAADLAPWKVDKVVPARRVREASGRVDGHSPNAQHAEGARSTARDGGTSAAGEAWEPCGATGSNMLRGLSEAEGYLVFPKVGARADDPVPFLELPW</sequence>
<evidence type="ECO:0000256" key="3">
    <source>
        <dbReference type="ARBA" id="ARBA00022505"/>
    </source>
</evidence>
<dbReference type="InterPro" id="IPR038987">
    <property type="entry name" value="MoeA-like"/>
</dbReference>
<evidence type="ECO:0000256" key="5">
    <source>
        <dbReference type="RuleBase" id="RU365090"/>
    </source>
</evidence>
<dbReference type="CDD" id="cd00887">
    <property type="entry name" value="MoeA"/>
    <property type="match status" value="1"/>
</dbReference>
<keyword evidence="5" id="KW-0460">Magnesium</keyword>
<dbReference type="InterPro" id="IPR025877">
    <property type="entry name" value="MobA-like_NTP_Trfase"/>
</dbReference>
<reference evidence="9" key="1">
    <citation type="journal article" date="2019" name="Int. J. Syst. Evol. Microbiol.">
        <title>The Global Catalogue of Microorganisms (GCM) 10K type strain sequencing project: providing services to taxonomists for standard genome sequencing and annotation.</title>
        <authorList>
            <consortium name="The Broad Institute Genomics Platform"/>
            <consortium name="The Broad Institute Genome Sequencing Center for Infectious Disease"/>
            <person name="Wu L."/>
            <person name="Ma J."/>
        </authorList>
    </citation>
    <scope>NUCLEOTIDE SEQUENCE [LARGE SCALE GENOMIC DNA]</scope>
    <source>
        <strain evidence="9">JCM 14546</strain>
    </source>
</reference>
<dbReference type="Pfam" id="PF12804">
    <property type="entry name" value="NTP_transf_3"/>
    <property type="match status" value="1"/>
</dbReference>
<keyword evidence="9" id="KW-1185">Reference proteome</keyword>
<evidence type="ECO:0000313" key="8">
    <source>
        <dbReference type="EMBL" id="GAA2007196.1"/>
    </source>
</evidence>
<keyword evidence="5" id="KW-0501">Molybdenum cofactor biosynthesis</keyword>
<evidence type="ECO:0000256" key="6">
    <source>
        <dbReference type="SAM" id="MobiDB-lite"/>
    </source>
</evidence>
<keyword evidence="5" id="KW-0808">Transferase</keyword>
<keyword evidence="5" id="KW-0479">Metal-binding</keyword>
<evidence type="ECO:0000256" key="1">
    <source>
        <dbReference type="ARBA" id="ARBA00002901"/>
    </source>
</evidence>
<dbReference type="Gene3D" id="3.40.980.10">
    <property type="entry name" value="MoaB/Mog-like domain"/>
    <property type="match status" value="1"/>
</dbReference>
<dbReference type="SUPFAM" id="SSF63882">
    <property type="entry name" value="MoeA N-terminal region -like"/>
    <property type="match status" value="1"/>
</dbReference>
<dbReference type="InterPro" id="IPR036135">
    <property type="entry name" value="MoeA_linker/N_sf"/>
</dbReference>
<organism evidence="8 9">
    <name type="scientific">Brevibacterium samyangense</name>
    <dbReference type="NCBI Taxonomy" id="366888"/>
    <lineage>
        <taxon>Bacteria</taxon>
        <taxon>Bacillati</taxon>
        <taxon>Actinomycetota</taxon>
        <taxon>Actinomycetes</taxon>
        <taxon>Micrococcales</taxon>
        <taxon>Brevibacteriaceae</taxon>
        <taxon>Brevibacterium</taxon>
    </lineage>
</organism>
<dbReference type="InterPro" id="IPR001453">
    <property type="entry name" value="MoaB/Mog_dom"/>
</dbReference>
<evidence type="ECO:0000256" key="4">
    <source>
        <dbReference type="ARBA" id="ARBA00047317"/>
    </source>
</evidence>
<dbReference type="PANTHER" id="PTHR10192:SF5">
    <property type="entry name" value="GEPHYRIN"/>
    <property type="match status" value="1"/>
</dbReference>
<dbReference type="Gene3D" id="3.90.105.10">
    <property type="entry name" value="Molybdopterin biosynthesis moea protein, domain 2"/>
    <property type="match status" value="1"/>
</dbReference>
<proteinExistence type="inferred from homology"/>
<dbReference type="Gene3D" id="3.90.550.10">
    <property type="entry name" value="Spore Coat Polysaccharide Biosynthesis Protein SpsA, Chain A"/>
    <property type="match status" value="1"/>
</dbReference>
<comment type="pathway">
    <text evidence="5">Cofactor biosynthesis; molybdopterin biosynthesis.</text>
</comment>